<evidence type="ECO:0000313" key="2">
    <source>
        <dbReference type="Proteomes" id="UP000801492"/>
    </source>
</evidence>
<dbReference type="OrthoDB" id="6802621at2759"/>
<organism evidence="1 2">
    <name type="scientific">Ignelater luminosus</name>
    <name type="common">Cucubano</name>
    <name type="synonym">Pyrophorus luminosus</name>
    <dbReference type="NCBI Taxonomy" id="2038154"/>
    <lineage>
        <taxon>Eukaryota</taxon>
        <taxon>Metazoa</taxon>
        <taxon>Ecdysozoa</taxon>
        <taxon>Arthropoda</taxon>
        <taxon>Hexapoda</taxon>
        <taxon>Insecta</taxon>
        <taxon>Pterygota</taxon>
        <taxon>Neoptera</taxon>
        <taxon>Endopterygota</taxon>
        <taxon>Coleoptera</taxon>
        <taxon>Polyphaga</taxon>
        <taxon>Elateriformia</taxon>
        <taxon>Elateroidea</taxon>
        <taxon>Elateridae</taxon>
        <taxon>Agrypninae</taxon>
        <taxon>Pyrophorini</taxon>
        <taxon>Ignelater</taxon>
    </lineage>
</organism>
<proteinExistence type="predicted"/>
<keyword evidence="2" id="KW-1185">Reference proteome</keyword>
<sequence>MVWSEITKAVCVFLVLVSAIFAGGQLDLHFFQNDFNVTVERAEMSYYNKIYMKTASVVSFRYNRTIIALNMTLRFNIDVGDNLKVKYSRTVLAK</sequence>
<name>A0A8K0CFG2_IGNLU</name>
<comment type="caution">
    <text evidence="1">The sequence shown here is derived from an EMBL/GenBank/DDBJ whole genome shotgun (WGS) entry which is preliminary data.</text>
</comment>
<accession>A0A8K0CFG2</accession>
<reference evidence="1" key="1">
    <citation type="submission" date="2019-08" db="EMBL/GenBank/DDBJ databases">
        <title>The genome of the North American firefly Photinus pyralis.</title>
        <authorList>
            <consortium name="Photinus pyralis genome working group"/>
            <person name="Fallon T.R."/>
            <person name="Sander Lower S.E."/>
            <person name="Weng J.-K."/>
        </authorList>
    </citation>
    <scope>NUCLEOTIDE SEQUENCE</scope>
    <source>
        <strain evidence="1">TRF0915ILg1</strain>
        <tissue evidence="1">Whole body</tissue>
    </source>
</reference>
<gene>
    <name evidence="1" type="ORF">ILUMI_19816</name>
</gene>
<dbReference type="AlphaFoldDB" id="A0A8K0CFG2"/>
<protein>
    <submittedName>
        <fullName evidence="1">Uncharacterized protein</fullName>
    </submittedName>
</protein>
<dbReference type="Proteomes" id="UP000801492">
    <property type="component" value="Unassembled WGS sequence"/>
</dbReference>
<dbReference type="EMBL" id="VTPC01087964">
    <property type="protein sequence ID" value="KAF2886358.1"/>
    <property type="molecule type" value="Genomic_DNA"/>
</dbReference>
<evidence type="ECO:0000313" key="1">
    <source>
        <dbReference type="EMBL" id="KAF2886358.1"/>
    </source>
</evidence>